<evidence type="ECO:0000313" key="1">
    <source>
        <dbReference type="EMBL" id="ODJ89334.1"/>
    </source>
</evidence>
<dbReference type="Pfam" id="PF11333">
    <property type="entry name" value="DUF3135"/>
    <property type="match status" value="1"/>
</dbReference>
<organism evidence="1 2">
    <name type="scientific">Candidatus Thiodiazotropha endolucinida</name>
    <dbReference type="NCBI Taxonomy" id="1655433"/>
    <lineage>
        <taxon>Bacteria</taxon>
        <taxon>Pseudomonadati</taxon>
        <taxon>Pseudomonadota</taxon>
        <taxon>Gammaproteobacteria</taxon>
        <taxon>Chromatiales</taxon>
        <taxon>Sedimenticolaceae</taxon>
        <taxon>Candidatus Thiodiazotropha</taxon>
    </lineage>
</organism>
<comment type="caution">
    <text evidence="1">The sequence shown here is derived from an EMBL/GenBank/DDBJ whole genome shotgun (WGS) entry which is preliminary data.</text>
</comment>
<gene>
    <name evidence="1" type="ORF">CODIS_04330</name>
</gene>
<evidence type="ECO:0000313" key="2">
    <source>
        <dbReference type="Proteomes" id="UP000094769"/>
    </source>
</evidence>
<dbReference type="RefSeq" id="WP_069121070.1">
    <property type="nucleotide sequence ID" value="NZ_MARB01000002.1"/>
</dbReference>
<name>A0A7Z1AHR4_9GAMM</name>
<dbReference type="EMBL" id="MARB01000002">
    <property type="protein sequence ID" value="ODJ89334.1"/>
    <property type="molecule type" value="Genomic_DNA"/>
</dbReference>
<reference evidence="1 2" key="1">
    <citation type="submission" date="2016-06" db="EMBL/GenBank/DDBJ databases">
        <title>Genome sequence of endosymbiont of Candidatus Endolucinida thiodiazotropha.</title>
        <authorList>
            <person name="Poehlein A."/>
            <person name="Koenig S."/>
            <person name="Heiden S.E."/>
            <person name="Thuermer A."/>
            <person name="Voget S."/>
            <person name="Daniel R."/>
            <person name="Markert S."/>
            <person name="Gros O."/>
            <person name="Schweder T."/>
        </authorList>
    </citation>
    <scope>NUCLEOTIDE SEQUENCE [LARGE SCALE GENOMIC DNA]</scope>
    <source>
        <strain evidence="1 2">COS</strain>
    </source>
</reference>
<evidence type="ECO:0008006" key="3">
    <source>
        <dbReference type="Google" id="ProtNLM"/>
    </source>
</evidence>
<dbReference type="OrthoDB" id="5593306at2"/>
<dbReference type="InterPro" id="IPR021482">
    <property type="entry name" value="DUF3135"/>
</dbReference>
<proteinExistence type="predicted"/>
<accession>A0A7Z1AHR4</accession>
<protein>
    <recommendedName>
        <fullName evidence="3">DUF3135 domain-containing protein</fullName>
    </recommendedName>
</protein>
<dbReference type="AlphaFoldDB" id="A0A7Z1AHR4"/>
<keyword evidence="2" id="KW-1185">Reference proteome</keyword>
<sequence length="116" mass="13669">MTQLSNRNLDFDHLLQLAERDPMRFENMRQAAIDDFISTLPVERQKRMRQLQWRIDQERRNRSPLSACVKISNMMWDHMIGPKGLLGYLQGDVKLRSGVTKRGCKILDFPVKPSRQ</sequence>
<dbReference type="Proteomes" id="UP000094769">
    <property type="component" value="Unassembled WGS sequence"/>
</dbReference>